<protein>
    <recommendedName>
        <fullName evidence="4">Small ribosomal subunit protein bS18m</fullName>
    </recommendedName>
</protein>
<dbReference type="InterPro" id="IPR001648">
    <property type="entry name" value="Ribosomal_bS18"/>
</dbReference>
<sequence>MLAALRATVPRCPRHAAGIASTARRANDKAAVDARLDKLQAVAREEGKKQQEQKMSRAVAATTGAYAFSWQTHPPLISLKGVAAGRRPTNWNTFLGQKFIRPRDFTYKERTKATRFKRARPPSMPPPTYQARAQDLFHKLNIDPLQFSTHPLILRDFVSEMGMIQGRNQTCLTSKSHRRLTRAIKRAKMMGVIPQLSRPSEGYQKERKVGTAAFVDLMGSANQYSK</sequence>
<dbReference type="GO" id="GO:0005763">
    <property type="term" value="C:mitochondrial small ribosomal subunit"/>
    <property type="evidence" value="ECO:0007669"/>
    <property type="project" value="TreeGrafter"/>
</dbReference>
<evidence type="ECO:0000256" key="1">
    <source>
        <dbReference type="ARBA" id="ARBA00005589"/>
    </source>
</evidence>
<reference evidence="5 6" key="1">
    <citation type="journal article" date="2019" name="New Phytol.">
        <title>Comparative genomics reveals unique wood-decay strategies and fruiting body development in the Schizophyllaceae.</title>
        <authorList>
            <person name="Almasi E."/>
            <person name="Sahu N."/>
            <person name="Krizsan K."/>
            <person name="Balint B."/>
            <person name="Kovacs G.M."/>
            <person name="Kiss B."/>
            <person name="Cseklye J."/>
            <person name="Drula E."/>
            <person name="Henrissat B."/>
            <person name="Nagy I."/>
            <person name="Chovatia M."/>
            <person name="Adam C."/>
            <person name="LaButti K."/>
            <person name="Lipzen A."/>
            <person name="Riley R."/>
            <person name="Grigoriev I.V."/>
            <person name="Nagy L.G."/>
        </authorList>
    </citation>
    <scope>NUCLEOTIDE SEQUENCE [LARGE SCALE GENOMIC DNA]</scope>
    <source>
        <strain evidence="5 6">NL-1724</strain>
    </source>
</reference>
<dbReference type="AlphaFoldDB" id="A0A550CS48"/>
<evidence type="ECO:0000313" key="5">
    <source>
        <dbReference type="EMBL" id="TRM67618.1"/>
    </source>
</evidence>
<comment type="similarity">
    <text evidence="1">Belongs to the bacterial ribosomal protein bS18 family.</text>
</comment>
<keyword evidence="2" id="KW-0689">Ribosomal protein</keyword>
<dbReference type="GO" id="GO:0032543">
    <property type="term" value="P:mitochondrial translation"/>
    <property type="evidence" value="ECO:0007669"/>
    <property type="project" value="TreeGrafter"/>
</dbReference>
<dbReference type="Pfam" id="PF01084">
    <property type="entry name" value="Ribosomal_S18"/>
    <property type="match status" value="1"/>
</dbReference>
<dbReference type="SUPFAM" id="SSF46911">
    <property type="entry name" value="Ribosomal protein S18"/>
    <property type="match status" value="1"/>
</dbReference>
<evidence type="ECO:0000256" key="3">
    <source>
        <dbReference type="ARBA" id="ARBA00023274"/>
    </source>
</evidence>
<dbReference type="Gene3D" id="4.10.640.10">
    <property type="entry name" value="Ribosomal protein S18"/>
    <property type="match status" value="1"/>
</dbReference>
<organism evidence="5 6">
    <name type="scientific">Schizophyllum amplum</name>
    <dbReference type="NCBI Taxonomy" id="97359"/>
    <lineage>
        <taxon>Eukaryota</taxon>
        <taxon>Fungi</taxon>
        <taxon>Dikarya</taxon>
        <taxon>Basidiomycota</taxon>
        <taxon>Agaricomycotina</taxon>
        <taxon>Agaricomycetes</taxon>
        <taxon>Agaricomycetidae</taxon>
        <taxon>Agaricales</taxon>
        <taxon>Schizophyllaceae</taxon>
        <taxon>Schizophyllum</taxon>
    </lineage>
</organism>
<name>A0A550CS48_9AGAR</name>
<keyword evidence="3" id="KW-0687">Ribonucleoprotein</keyword>
<dbReference type="GO" id="GO:0070181">
    <property type="term" value="F:small ribosomal subunit rRNA binding"/>
    <property type="evidence" value="ECO:0007669"/>
    <property type="project" value="TreeGrafter"/>
</dbReference>
<evidence type="ECO:0000256" key="4">
    <source>
        <dbReference type="ARBA" id="ARBA00035264"/>
    </source>
</evidence>
<dbReference type="Proteomes" id="UP000320762">
    <property type="component" value="Unassembled WGS sequence"/>
</dbReference>
<dbReference type="PANTHER" id="PTHR13479:SF40">
    <property type="entry name" value="SMALL RIBOSOMAL SUBUNIT PROTEIN BS18M"/>
    <property type="match status" value="1"/>
</dbReference>
<dbReference type="InterPro" id="IPR036870">
    <property type="entry name" value="Ribosomal_bS18_sf"/>
</dbReference>
<dbReference type="PANTHER" id="PTHR13479">
    <property type="entry name" value="30S RIBOSOMAL PROTEIN S18"/>
    <property type="match status" value="1"/>
</dbReference>
<comment type="caution">
    <text evidence="5">The sequence shown here is derived from an EMBL/GenBank/DDBJ whole genome shotgun (WGS) entry which is preliminary data.</text>
</comment>
<dbReference type="PRINTS" id="PR00974">
    <property type="entry name" value="RIBOSOMALS18"/>
</dbReference>
<proteinExistence type="inferred from homology"/>
<dbReference type="GO" id="GO:0003735">
    <property type="term" value="F:structural constituent of ribosome"/>
    <property type="evidence" value="ECO:0007669"/>
    <property type="project" value="InterPro"/>
</dbReference>
<gene>
    <name evidence="5" type="ORF">BD626DRAFT_103502</name>
</gene>
<evidence type="ECO:0000256" key="2">
    <source>
        <dbReference type="ARBA" id="ARBA00022980"/>
    </source>
</evidence>
<dbReference type="STRING" id="97359.A0A550CS48"/>
<dbReference type="EMBL" id="VDMD01000002">
    <property type="protein sequence ID" value="TRM67618.1"/>
    <property type="molecule type" value="Genomic_DNA"/>
</dbReference>
<dbReference type="OrthoDB" id="21463at2759"/>
<keyword evidence="6" id="KW-1185">Reference proteome</keyword>
<evidence type="ECO:0000313" key="6">
    <source>
        <dbReference type="Proteomes" id="UP000320762"/>
    </source>
</evidence>
<accession>A0A550CS48</accession>